<keyword evidence="2" id="KW-0694">RNA-binding</keyword>
<dbReference type="PROSITE" id="PS01317">
    <property type="entry name" value="SSRP"/>
    <property type="match status" value="1"/>
</dbReference>
<dbReference type="GO" id="GO:0070930">
    <property type="term" value="P:trans-translation-dependent protein tagging"/>
    <property type="evidence" value="ECO:0007669"/>
    <property type="project" value="TreeGrafter"/>
</dbReference>
<dbReference type="Gene3D" id="2.40.280.10">
    <property type="match status" value="1"/>
</dbReference>
<feature type="region of interest" description="Disordered" evidence="3">
    <location>
        <begin position="1"/>
        <end position="20"/>
    </location>
</feature>
<keyword evidence="1" id="KW-0963">Cytoplasm</keyword>
<dbReference type="NCBIfam" id="NF003843">
    <property type="entry name" value="PRK05422.1"/>
    <property type="match status" value="1"/>
</dbReference>
<sequence>MFLEGPSQLQSSRACQQRRRNHGIKAQFQCGLELRGTEVKSAREGKINLKEGYARVKKGELWLLNVQISPHSTTSTSFNHEPKRPRRLLAHKAEIIKLQQRQQEKRLTIIPTRMYVGERNLIKVEVATAAGKKLYDKRRDLKEKEQNREIRRVVKYKMYEE</sequence>
<dbReference type="InterPro" id="IPR020081">
    <property type="entry name" value="SsrA-bd_prot_CS"/>
</dbReference>
<dbReference type="GO" id="GO:0003723">
    <property type="term" value="F:RNA binding"/>
    <property type="evidence" value="ECO:0007669"/>
    <property type="project" value="UniProtKB-KW"/>
</dbReference>
<dbReference type="Pfam" id="PF01668">
    <property type="entry name" value="SmpB"/>
    <property type="match status" value="1"/>
</dbReference>
<evidence type="ECO:0008006" key="6">
    <source>
        <dbReference type="Google" id="ProtNLM"/>
    </source>
</evidence>
<dbReference type="PANTHER" id="PTHR30308:SF2">
    <property type="entry name" value="SSRA-BINDING PROTEIN"/>
    <property type="match status" value="1"/>
</dbReference>
<dbReference type="NCBIfam" id="TIGR00086">
    <property type="entry name" value="smpB"/>
    <property type="match status" value="1"/>
</dbReference>
<proteinExistence type="inferred from homology"/>
<evidence type="ECO:0000313" key="4">
    <source>
        <dbReference type="EMBL" id="KAK4523475.1"/>
    </source>
</evidence>
<reference evidence="4 5" key="1">
    <citation type="submission" date="2022-07" db="EMBL/GenBank/DDBJ databases">
        <title>Genome-wide signatures of adaptation to extreme environments.</title>
        <authorList>
            <person name="Cho C.H."/>
            <person name="Yoon H.S."/>
        </authorList>
    </citation>
    <scope>NUCLEOTIDE SEQUENCE [LARGE SCALE GENOMIC DNA]</scope>
    <source>
        <strain evidence="4 5">108.79 E11</strain>
    </source>
</reference>
<evidence type="ECO:0000313" key="5">
    <source>
        <dbReference type="Proteomes" id="UP001300502"/>
    </source>
</evidence>
<dbReference type="InterPro" id="IPR023620">
    <property type="entry name" value="SmpB"/>
</dbReference>
<dbReference type="EMBL" id="JANCYU010000015">
    <property type="protein sequence ID" value="KAK4523475.1"/>
    <property type="molecule type" value="Genomic_DNA"/>
</dbReference>
<name>A0AAV9I815_9RHOD</name>
<gene>
    <name evidence="4" type="ORF">GAYE_PCTG60G1371</name>
</gene>
<keyword evidence="5" id="KW-1185">Reference proteome</keyword>
<dbReference type="GO" id="GO:0005829">
    <property type="term" value="C:cytosol"/>
    <property type="evidence" value="ECO:0007669"/>
    <property type="project" value="TreeGrafter"/>
</dbReference>
<dbReference type="HAMAP" id="MF_00023">
    <property type="entry name" value="SmpB"/>
    <property type="match status" value="1"/>
</dbReference>
<dbReference type="InterPro" id="IPR000037">
    <property type="entry name" value="SsrA-bd_prot"/>
</dbReference>
<accession>A0AAV9I815</accession>
<evidence type="ECO:0000256" key="2">
    <source>
        <dbReference type="ARBA" id="ARBA00022884"/>
    </source>
</evidence>
<dbReference type="Proteomes" id="UP001300502">
    <property type="component" value="Unassembled WGS sequence"/>
</dbReference>
<dbReference type="SUPFAM" id="SSF74982">
    <property type="entry name" value="Small protein B (SmpB)"/>
    <property type="match status" value="1"/>
</dbReference>
<dbReference type="AlphaFoldDB" id="A0AAV9I815"/>
<comment type="caution">
    <text evidence="4">The sequence shown here is derived from an EMBL/GenBank/DDBJ whole genome shotgun (WGS) entry which is preliminary data.</text>
</comment>
<evidence type="ECO:0000256" key="1">
    <source>
        <dbReference type="ARBA" id="ARBA00022490"/>
    </source>
</evidence>
<evidence type="ECO:0000256" key="3">
    <source>
        <dbReference type="SAM" id="MobiDB-lite"/>
    </source>
</evidence>
<protein>
    <recommendedName>
        <fullName evidence="6">SsrA-binding protein</fullName>
    </recommendedName>
</protein>
<dbReference type="PANTHER" id="PTHR30308">
    <property type="entry name" value="TMRNA-BINDING COMPONENT OF TRANS-TRANSLATION TAGGING COMPLEX"/>
    <property type="match status" value="1"/>
</dbReference>
<organism evidence="4 5">
    <name type="scientific">Galdieria yellowstonensis</name>
    <dbReference type="NCBI Taxonomy" id="3028027"/>
    <lineage>
        <taxon>Eukaryota</taxon>
        <taxon>Rhodophyta</taxon>
        <taxon>Bangiophyceae</taxon>
        <taxon>Galdieriales</taxon>
        <taxon>Galdieriaceae</taxon>
        <taxon>Galdieria</taxon>
    </lineage>
</organism>